<feature type="domain" description="PUM-HD" evidence="4">
    <location>
        <begin position="222"/>
        <end position="558"/>
    </location>
</feature>
<dbReference type="VEuPathDB" id="MicrosporidiaDB:CWI36_0808p0010"/>
<dbReference type="CDD" id="cd07920">
    <property type="entry name" value="Pumilio"/>
    <property type="match status" value="1"/>
</dbReference>
<sequence>MSFDKRKSFINKFKQKNDNKNGENDTDFENNVFRVTNRLYNESFNTRCTSAPPVEKMLVEDEHINLEELNNEINYAAYYRRNSRNEPRLPPPNFYMLGQSSFPYGDNSNASLVRGAFSSTSSKAPLLSETVNTISIRKTHAPSLLDRIDEDHPYSEKSSEYKGPSRTTTPIGNAMGFESPTPILASIFSDETYKAPPQAQEDSLLKPLYLGFKEDILKFGIKTSSTQDSPFNKNTEFLYNFDQDFLAKTFCIDLSRDQEGSRFIQKRLEEGTEIERIWFLSQIEEAVLELTTDLFGNYVIQKLFDLCVNRQRQEILQRLKGKIVSLSLHMYGCRVIQKVLDMISPLDDIVEELKGNILGLIEDQNGNHVVQKCVEKVENRDFVIKEFEQHACKLAKHRYGCRVIQRLFEFSINNECSKMINLILENTEDLIENQYGNYVIQHLIEHGRNGERGIIMERVINNSYELSTHKFASNVIEKCIVEGNDLDRIKFLEKFVVKKNDKPLLVTMCMDKFANYVVQRLLEVLDVNSKEKFVECVKPYSVELKRSVYAKHITSKIF</sequence>
<gene>
    <name evidence="5" type="ORF">CWI39_1982p0010</name>
</gene>
<dbReference type="EMBL" id="PIXR01001982">
    <property type="protein sequence ID" value="TBT99546.1"/>
    <property type="molecule type" value="Genomic_DNA"/>
</dbReference>
<dbReference type="Proteomes" id="UP000293045">
    <property type="component" value="Unassembled WGS sequence"/>
</dbReference>
<evidence type="ECO:0000313" key="6">
    <source>
        <dbReference type="Proteomes" id="UP000293045"/>
    </source>
</evidence>
<dbReference type="GO" id="GO:0005737">
    <property type="term" value="C:cytoplasm"/>
    <property type="evidence" value="ECO:0007669"/>
    <property type="project" value="TreeGrafter"/>
</dbReference>
<dbReference type="PANTHER" id="PTHR12537">
    <property type="entry name" value="RNA BINDING PROTEIN PUMILIO-RELATED"/>
    <property type="match status" value="1"/>
</dbReference>
<keyword evidence="1" id="KW-0677">Repeat</keyword>
<dbReference type="SUPFAM" id="SSF48371">
    <property type="entry name" value="ARM repeat"/>
    <property type="match status" value="1"/>
</dbReference>
<dbReference type="PROSITE" id="PS50303">
    <property type="entry name" value="PUM_HD"/>
    <property type="match status" value="1"/>
</dbReference>
<dbReference type="InterPro" id="IPR033133">
    <property type="entry name" value="PUM-HD"/>
</dbReference>
<accession>A0A4Q9KXA0</accession>
<evidence type="ECO:0000256" key="1">
    <source>
        <dbReference type="ARBA" id="ARBA00022737"/>
    </source>
</evidence>
<dbReference type="AlphaFoldDB" id="A0A4Q9KXA0"/>
<comment type="caution">
    <text evidence="5">The sequence shown here is derived from an EMBL/GenBank/DDBJ whole genome shotgun (WGS) entry which is preliminary data.</text>
</comment>
<dbReference type="PROSITE" id="PS50302">
    <property type="entry name" value="PUM"/>
    <property type="match status" value="6"/>
</dbReference>
<feature type="compositionally biased region" description="Basic and acidic residues" evidence="3">
    <location>
        <begin position="149"/>
        <end position="160"/>
    </location>
</feature>
<dbReference type="InterPro" id="IPR016024">
    <property type="entry name" value="ARM-type_fold"/>
</dbReference>
<dbReference type="InterPro" id="IPR011989">
    <property type="entry name" value="ARM-like"/>
</dbReference>
<evidence type="ECO:0000256" key="3">
    <source>
        <dbReference type="SAM" id="MobiDB-lite"/>
    </source>
</evidence>
<protein>
    <submittedName>
        <fullName evidence="5">Pumilio RNA-binding protein</fullName>
    </submittedName>
</protein>
<feature type="repeat" description="Pumilio" evidence="2">
    <location>
        <begin position="386"/>
        <end position="409"/>
    </location>
</feature>
<feature type="repeat" description="Pumilio" evidence="2">
    <location>
        <begin position="458"/>
        <end position="493"/>
    </location>
</feature>
<dbReference type="PANTHER" id="PTHR12537:SF12">
    <property type="entry name" value="MATERNAL PROTEIN PUMILIO"/>
    <property type="match status" value="1"/>
</dbReference>
<evidence type="ECO:0000313" key="5">
    <source>
        <dbReference type="EMBL" id="TBT99546.1"/>
    </source>
</evidence>
<evidence type="ECO:0000256" key="2">
    <source>
        <dbReference type="PROSITE-ProRule" id="PRU00317"/>
    </source>
</evidence>
<dbReference type="GO" id="GO:0010608">
    <property type="term" value="P:post-transcriptional regulation of gene expression"/>
    <property type="evidence" value="ECO:0007669"/>
    <property type="project" value="TreeGrafter"/>
</dbReference>
<evidence type="ECO:0000259" key="4">
    <source>
        <dbReference type="PROSITE" id="PS50303"/>
    </source>
</evidence>
<feature type="repeat" description="Pumilio" evidence="2">
    <location>
        <begin position="318"/>
        <end position="355"/>
    </location>
</feature>
<dbReference type="Pfam" id="PF00806">
    <property type="entry name" value="PUF"/>
    <property type="match status" value="8"/>
</dbReference>
<dbReference type="SMART" id="SM00025">
    <property type="entry name" value="Pumilio"/>
    <property type="match status" value="8"/>
</dbReference>
<feature type="region of interest" description="Disordered" evidence="3">
    <location>
        <begin position="149"/>
        <end position="175"/>
    </location>
</feature>
<feature type="repeat" description="Pumilio" evidence="2">
    <location>
        <begin position="494"/>
        <end position="535"/>
    </location>
</feature>
<proteinExistence type="predicted"/>
<dbReference type="VEuPathDB" id="MicrosporidiaDB:CWI39_1982p0010"/>
<feature type="repeat" description="Pumilio" evidence="2">
    <location>
        <begin position="421"/>
        <end position="457"/>
    </location>
</feature>
<dbReference type="GO" id="GO:0003729">
    <property type="term" value="F:mRNA binding"/>
    <property type="evidence" value="ECO:0007669"/>
    <property type="project" value="TreeGrafter"/>
</dbReference>
<dbReference type="InterPro" id="IPR033712">
    <property type="entry name" value="Pumilio_RNA-bd"/>
</dbReference>
<dbReference type="Gene3D" id="1.25.10.10">
    <property type="entry name" value="Leucine-rich Repeat Variant"/>
    <property type="match status" value="1"/>
</dbReference>
<feature type="repeat" description="Pumilio" evidence="2">
    <location>
        <begin position="282"/>
        <end position="317"/>
    </location>
</feature>
<organism evidence="5 6">
    <name type="scientific">Hamiltosporidium magnivora</name>
    <dbReference type="NCBI Taxonomy" id="148818"/>
    <lineage>
        <taxon>Eukaryota</taxon>
        <taxon>Fungi</taxon>
        <taxon>Fungi incertae sedis</taxon>
        <taxon>Microsporidia</taxon>
        <taxon>Dubosqiidae</taxon>
        <taxon>Hamiltosporidium</taxon>
    </lineage>
</organism>
<reference evidence="5 6" key="1">
    <citation type="submission" date="2017-12" db="EMBL/GenBank/DDBJ databases">
        <authorList>
            <person name="Pombert J.-F."/>
            <person name="Haag K.L."/>
            <person name="Ebert D."/>
        </authorList>
    </citation>
    <scope>NUCLEOTIDE SEQUENCE [LARGE SCALE GENOMIC DNA]</scope>
    <source>
        <strain evidence="5">IL-BN-2</strain>
    </source>
</reference>
<dbReference type="InterPro" id="IPR001313">
    <property type="entry name" value="Pumilio_RNA-bd_rpt"/>
</dbReference>
<name>A0A4Q9KXA0_9MICR</name>